<dbReference type="EMBL" id="QGHD01000010">
    <property type="protein sequence ID" value="PWL01854.1"/>
    <property type="molecule type" value="Genomic_DNA"/>
</dbReference>
<feature type="transmembrane region" description="Helical" evidence="1">
    <location>
        <begin position="12"/>
        <end position="33"/>
    </location>
</feature>
<protein>
    <submittedName>
        <fullName evidence="3">Uncharacterized protein (DUF58 family)</fullName>
    </submittedName>
</protein>
<feature type="domain" description="DUF58" evidence="2">
    <location>
        <begin position="203"/>
        <end position="266"/>
    </location>
</feature>
<organism evidence="3 4">
    <name type="scientific">Hallerella porci</name>
    <dbReference type="NCBI Taxonomy" id="1945871"/>
    <lineage>
        <taxon>Bacteria</taxon>
        <taxon>Pseudomonadati</taxon>
        <taxon>Fibrobacterota</taxon>
        <taxon>Fibrobacteria</taxon>
        <taxon>Fibrobacterales</taxon>
        <taxon>Fibrobacteraceae</taxon>
        <taxon>Hallerella</taxon>
    </lineage>
</organism>
<keyword evidence="1" id="KW-0472">Membrane</keyword>
<comment type="caution">
    <text evidence="3">The sequence shown here is derived from an EMBL/GenBank/DDBJ whole genome shotgun (WGS) entry which is preliminary data.</text>
</comment>
<proteinExistence type="predicted"/>
<keyword evidence="1" id="KW-0812">Transmembrane</keyword>
<accession>A0ABX5LRG0</accession>
<dbReference type="Pfam" id="PF01882">
    <property type="entry name" value="DUF58"/>
    <property type="match status" value="1"/>
</dbReference>
<dbReference type="InterPro" id="IPR002881">
    <property type="entry name" value="DUF58"/>
</dbReference>
<evidence type="ECO:0000259" key="2">
    <source>
        <dbReference type="Pfam" id="PF01882"/>
    </source>
</evidence>
<dbReference type="PANTHER" id="PTHR34351">
    <property type="entry name" value="SLR1927 PROTEIN-RELATED"/>
    <property type="match status" value="1"/>
</dbReference>
<gene>
    <name evidence="3" type="ORF">B0H50_11019</name>
</gene>
<name>A0ABX5LRG0_9BACT</name>
<sequence>MYFFFFWDERLTALGHTLSVFLFFSLFMIWAPGAMAVKAFLFFCDALLMTSIFLLWPTKKLQIKNVRMENAIEGNAAKISAIVEGEKFFRAVRLGSYRMHPALKFLPAENFRPLPAFVSEEFFAKVQTSRRGVFELPHIAVAIPDALGVATILKVFPEKKELVVYPQKISVNSLNFLSLGISGRAFAPYLRPEFQRGQDFVGVREYCEGDSLRDLHHKAFARYGKPFTKEFAFERGRGIVLLLDIACEKLADKARVENAVRLCAGVVEWLASRSLLGRFFIGNREITQTKNSPLESVMDALARAPYPELGKEFPKPERWAPAARPMAPVLSISVLPLTSDLITKQIIVAEENAESDSVLQIAISSAQGVSL</sequence>
<evidence type="ECO:0000313" key="3">
    <source>
        <dbReference type="EMBL" id="PWL01854.1"/>
    </source>
</evidence>
<evidence type="ECO:0000256" key="1">
    <source>
        <dbReference type="SAM" id="Phobius"/>
    </source>
</evidence>
<evidence type="ECO:0000313" key="4">
    <source>
        <dbReference type="Proteomes" id="UP000245523"/>
    </source>
</evidence>
<keyword evidence="1" id="KW-1133">Transmembrane helix</keyword>
<keyword evidence="4" id="KW-1185">Reference proteome</keyword>
<feature type="transmembrane region" description="Helical" evidence="1">
    <location>
        <begin position="39"/>
        <end position="58"/>
    </location>
</feature>
<reference evidence="3 4" key="1">
    <citation type="submission" date="2018-05" db="EMBL/GenBank/DDBJ databases">
        <title>Animal gut microbial communities from fecal samples from Wisconsin, USA.</title>
        <authorList>
            <person name="Neumann A."/>
        </authorList>
    </citation>
    <scope>NUCLEOTIDE SEQUENCE [LARGE SCALE GENOMIC DNA]</scope>
    <source>
        <strain evidence="3 4">UWS4</strain>
    </source>
</reference>
<dbReference type="Proteomes" id="UP000245523">
    <property type="component" value="Unassembled WGS sequence"/>
</dbReference>